<evidence type="ECO:0000256" key="6">
    <source>
        <dbReference type="ARBA" id="ARBA00035183"/>
    </source>
</evidence>
<evidence type="ECO:0000313" key="9">
    <source>
        <dbReference type="RefSeq" id="XP_029654519.1"/>
    </source>
</evidence>
<proteinExistence type="inferred from homology"/>
<dbReference type="AlphaFoldDB" id="A0A6P7TQL4"/>
<sequence>MLTCRVVNSQLKGLFQCRNVANFTAKTLNESVSGGSKNSKDIERANKAYFPPDNLLEIIKKITTQFGGKNRADFLEIELTNTRDKFEVYFNKKSKILNSLFKELGHVIPNNILSGITRVQHIYDFYSRAVSSRHFLDDLQLANTVPNLSIRTDYVRFDPSTDQFFGGRTAFPGRDTIARSLKFPNGGHKAKHPLYNP</sequence>
<evidence type="ECO:0000313" key="8">
    <source>
        <dbReference type="Proteomes" id="UP000515154"/>
    </source>
</evidence>
<evidence type="ECO:0000256" key="5">
    <source>
        <dbReference type="ARBA" id="ARBA00023274"/>
    </source>
</evidence>
<accession>A0A6P7TQL4</accession>
<dbReference type="PANTHER" id="PTHR31542:SF1">
    <property type="entry name" value="LARGE RIBOSOMAL SUBUNIT PROTEIN ML50"/>
    <property type="match status" value="1"/>
</dbReference>
<protein>
    <recommendedName>
        <fullName evidence="6">Large ribosomal subunit protein mL50</fullName>
    </recommendedName>
    <alternativeName>
        <fullName evidence="7">39S ribosomal protein L50, mitochondrial</fullName>
    </alternativeName>
</protein>
<keyword evidence="4" id="KW-0496">Mitochondrion</keyword>
<organism evidence="8 9">
    <name type="scientific">Octopus sinensis</name>
    <name type="common">East Asian common octopus</name>
    <dbReference type="NCBI Taxonomy" id="2607531"/>
    <lineage>
        <taxon>Eukaryota</taxon>
        <taxon>Metazoa</taxon>
        <taxon>Spiralia</taxon>
        <taxon>Lophotrochozoa</taxon>
        <taxon>Mollusca</taxon>
        <taxon>Cephalopoda</taxon>
        <taxon>Coleoidea</taxon>
        <taxon>Octopodiformes</taxon>
        <taxon>Octopoda</taxon>
        <taxon>Incirrata</taxon>
        <taxon>Octopodidae</taxon>
        <taxon>Octopus</taxon>
    </lineage>
</organism>
<evidence type="ECO:0000256" key="2">
    <source>
        <dbReference type="ARBA" id="ARBA00008860"/>
    </source>
</evidence>
<comment type="subcellular location">
    <subcellularLocation>
        <location evidence="1">Mitochondrion</location>
    </subcellularLocation>
</comment>
<dbReference type="PANTHER" id="PTHR31542">
    <property type="entry name" value="39A RIBOSOMAL PROTEIN L50, MITOCHONDRIAL"/>
    <property type="match status" value="1"/>
</dbReference>
<name>A0A6P7TQL4_9MOLL</name>
<keyword evidence="3" id="KW-0689">Ribosomal protein</keyword>
<dbReference type="KEGG" id="osn:115227974"/>
<evidence type="ECO:0000256" key="1">
    <source>
        <dbReference type="ARBA" id="ARBA00004173"/>
    </source>
</evidence>
<gene>
    <name evidence="9" type="primary">LOC115227974</name>
</gene>
<evidence type="ECO:0000256" key="3">
    <source>
        <dbReference type="ARBA" id="ARBA00022980"/>
    </source>
</evidence>
<dbReference type="GO" id="GO:0005762">
    <property type="term" value="C:mitochondrial large ribosomal subunit"/>
    <property type="evidence" value="ECO:0007669"/>
    <property type="project" value="TreeGrafter"/>
</dbReference>
<evidence type="ECO:0000256" key="4">
    <source>
        <dbReference type="ARBA" id="ARBA00023128"/>
    </source>
</evidence>
<keyword evidence="8" id="KW-1185">Reference proteome</keyword>
<dbReference type="InterPro" id="IPR018305">
    <property type="entry name" value="Ribosomal_m50"/>
</dbReference>
<dbReference type="RefSeq" id="XP_029654519.1">
    <property type="nucleotide sequence ID" value="XM_029798659.1"/>
</dbReference>
<comment type="similarity">
    <text evidence="2">Belongs to the mitochondrion-specific ribosomal protein mL50 family.</text>
</comment>
<dbReference type="Proteomes" id="UP000515154">
    <property type="component" value="Unplaced"/>
</dbReference>
<evidence type="ECO:0000256" key="7">
    <source>
        <dbReference type="ARBA" id="ARBA00035398"/>
    </source>
</evidence>
<keyword evidence="5" id="KW-0687">Ribonucleoprotein</keyword>
<reference evidence="9" key="1">
    <citation type="submission" date="2025-08" db="UniProtKB">
        <authorList>
            <consortium name="RefSeq"/>
        </authorList>
    </citation>
    <scope>IDENTIFICATION</scope>
</reference>